<protein>
    <recommendedName>
        <fullName evidence="3">Protein OS-9 homolog</fullName>
    </recommendedName>
</protein>
<feature type="region of interest" description="Disordered" evidence="8">
    <location>
        <begin position="322"/>
        <end position="369"/>
    </location>
</feature>
<dbReference type="OrthoDB" id="3252660at2759"/>
<keyword evidence="5" id="KW-0430">Lectin</keyword>
<dbReference type="EMBL" id="KN824329">
    <property type="protein sequence ID" value="KIM24012.1"/>
    <property type="molecule type" value="Genomic_DNA"/>
</dbReference>
<feature type="domain" description="MRH" evidence="10">
    <location>
        <begin position="151"/>
        <end position="301"/>
    </location>
</feature>
<gene>
    <name evidence="11" type="ORF">M408DRAFT_27454</name>
</gene>
<dbReference type="PANTHER" id="PTHR15414:SF0">
    <property type="entry name" value="ENDOPLASMIC RETICULUM LECTIN 1"/>
    <property type="match status" value="1"/>
</dbReference>
<feature type="compositionally biased region" description="Basic and acidic residues" evidence="8">
    <location>
        <begin position="387"/>
        <end position="400"/>
    </location>
</feature>
<dbReference type="GO" id="GO:0005789">
    <property type="term" value="C:endoplasmic reticulum membrane"/>
    <property type="evidence" value="ECO:0007669"/>
    <property type="project" value="UniProtKB-SubCell"/>
</dbReference>
<keyword evidence="4 9" id="KW-0732">Signal</keyword>
<name>A0A0C2X3R7_SERVB</name>
<evidence type="ECO:0000256" key="2">
    <source>
        <dbReference type="ARBA" id="ARBA00009918"/>
    </source>
</evidence>
<dbReference type="GO" id="GO:0030246">
    <property type="term" value="F:carbohydrate binding"/>
    <property type="evidence" value="ECO:0007669"/>
    <property type="project" value="UniProtKB-KW"/>
</dbReference>
<dbReference type="SUPFAM" id="SSF50911">
    <property type="entry name" value="Mannose 6-phosphate receptor domain"/>
    <property type="match status" value="1"/>
</dbReference>
<evidence type="ECO:0000256" key="6">
    <source>
        <dbReference type="ARBA" id="ARBA00022824"/>
    </source>
</evidence>
<dbReference type="GO" id="GO:0030968">
    <property type="term" value="P:endoplasmic reticulum unfolded protein response"/>
    <property type="evidence" value="ECO:0007669"/>
    <property type="project" value="InterPro"/>
</dbReference>
<comment type="subcellular location">
    <subcellularLocation>
        <location evidence="1">Endoplasmic reticulum membrane</location>
        <topology evidence="1">Peripheral membrane protein</topology>
        <orientation evidence="1">Lumenal side</orientation>
    </subcellularLocation>
</comment>
<dbReference type="InterPro" id="IPR044865">
    <property type="entry name" value="MRH_dom"/>
</dbReference>
<evidence type="ECO:0000259" key="10">
    <source>
        <dbReference type="PROSITE" id="PS51914"/>
    </source>
</evidence>
<feature type="signal peptide" evidence="9">
    <location>
        <begin position="1"/>
        <end position="18"/>
    </location>
</feature>
<evidence type="ECO:0000256" key="9">
    <source>
        <dbReference type="SAM" id="SignalP"/>
    </source>
</evidence>
<evidence type="ECO:0000256" key="5">
    <source>
        <dbReference type="ARBA" id="ARBA00022734"/>
    </source>
</evidence>
<evidence type="ECO:0000256" key="7">
    <source>
        <dbReference type="ARBA" id="ARBA00023157"/>
    </source>
</evidence>
<dbReference type="Proteomes" id="UP000054097">
    <property type="component" value="Unassembled WGS sequence"/>
</dbReference>
<feature type="chain" id="PRO_5002158418" description="Protein OS-9 homolog" evidence="9">
    <location>
        <begin position="19"/>
        <end position="499"/>
    </location>
</feature>
<reference evidence="11 12" key="1">
    <citation type="submission" date="2014-04" db="EMBL/GenBank/DDBJ databases">
        <authorList>
            <consortium name="DOE Joint Genome Institute"/>
            <person name="Kuo A."/>
            <person name="Zuccaro A."/>
            <person name="Kohler A."/>
            <person name="Nagy L.G."/>
            <person name="Floudas D."/>
            <person name="Copeland A."/>
            <person name="Barry K.W."/>
            <person name="Cichocki N."/>
            <person name="Veneault-Fourrey C."/>
            <person name="LaButti K."/>
            <person name="Lindquist E.A."/>
            <person name="Lipzen A."/>
            <person name="Lundell T."/>
            <person name="Morin E."/>
            <person name="Murat C."/>
            <person name="Sun H."/>
            <person name="Tunlid A."/>
            <person name="Henrissat B."/>
            <person name="Grigoriev I.V."/>
            <person name="Hibbett D.S."/>
            <person name="Martin F."/>
            <person name="Nordberg H.P."/>
            <person name="Cantor M.N."/>
            <person name="Hua S.X."/>
        </authorList>
    </citation>
    <scope>NUCLEOTIDE SEQUENCE [LARGE SCALE GENOMIC DNA]</scope>
    <source>
        <strain evidence="11 12">MAFF 305830</strain>
    </source>
</reference>
<dbReference type="PROSITE" id="PS51914">
    <property type="entry name" value="MRH"/>
    <property type="match status" value="1"/>
</dbReference>
<comment type="similarity">
    <text evidence="2">Belongs to the OS-9 family.</text>
</comment>
<dbReference type="Pfam" id="PF07915">
    <property type="entry name" value="PRKCSH"/>
    <property type="match status" value="1"/>
</dbReference>
<evidence type="ECO:0000256" key="1">
    <source>
        <dbReference type="ARBA" id="ARBA00004367"/>
    </source>
</evidence>
<organism evidence="11 12">
    <name type="scientific">Serendipita vermifera MAFF 305830</name>
    <dbReference type="NCBI Taxonomy" id="933852"/>
    <lineage>
        <taxon>Eukaryota</taxon>
        <taxon>Fungi</taxon>
        <taxon>Dikarya</taxon>
        <taxon>Basidiomycota</taxon>
        <taxon>Agaricomycotina</taxon>
        <taxon>Agaricomycetes</taxon>
        <taxon>Sebacinales</taxon>
        <taxon>Serendipitaceae</taxon>
        <taxon>Serendipita</taxon>
    </lineage>
</organism>
<dbReference type="InterPro" id="IPR045149">
    <property type="entry name" value="OS-9-like"/>
</dbReference>
<evidence type="ECO:0000256" key="4">
    <source>
        <dbReference type="ARBA" id="ARBA00022729"/>
    </source>
</evidence>
<evidence type="ECO:0000313" key="11">
    <source>
        <dbReference type="EMBL" id="KIM24012.1"/>
    </source>
</evidence>
<accession>A0A0C2X3R7</accession>
<proteinExistence type="inferred from homology"/>
<feature type="region of interest" description="Disordered" evidence="8">
    <location>
        <begin position="85"/>
        <end position="105"/>
    </location>
</feature>
<keyword evidence="12" id="KW-1185">Reference proteome</keyword>
<dbReference type="GO" id="GO:0030970">
    <property type="term" value="P:retrograde protein transport, ER to cytosol"/>
    <property type="evidence" value="ECO:0007669"/>
    <property type="project" value="TreeGrafter"/>
</dbReference>
<dbReference type="Gene3D" id="2.70.130.10">
    <property type="entry name" value="Mannose-6-phosphate receptor binding domain"/>
    <property type="match status" value="1"/>
</dbReference>
<keyword evidence="6" id="KW-0256">Endoplasmic reticulum</keyword>
<dbReference type="InterPro" id="IPR009011">
    <property type="entry name" value="Man6P_isomerase_rcpt-bd_dom_sf"/>
</dbReference>
<evidence type="ECO:0000313" key="12">
    <source>
        <dbReference type="Proteomes" id="UP000054097"/>
    </source>
</evidence>
<dbReference type="PANTHER" id="PTHR15414">
    <property type="entry name" value="OS-9-RELATED"/>
    <property type="match status" value="1"/>
</dbReference>
<feature type="compositionally biased region" description="Polar residues" evidence="8">
    <location>
        <begin position="90"/>
        <end position="103"/>
    </location>
</feature>
<dbReference type="HOGENOM" id="CLU_039533_0_0_1"/>
<dbReference type="AlphaFoldDB" id="A0A0C2X3R7"/>
<reference evidence="12" key="2">
    <citation type="submission" date="2015-01" db="EMBL/GenBank/DDBJ databases">
        <title>Evolutionary Origins and Diversification of the Mycorrhizal Mutualists.</title>
        <authorList>
            <consortium name="DOE Joint Genome Institute"/>
            <consortium name="Mycorrhizal Genomics Consortium"/>
            <person name="Kohler A."/>
            <person name="Kuo A."/>
            <person name="Nagy L.G."/>
            <person name="Floudas D."/>
            <person name="Copeland A."/>
            <person name="Barry K.W."/>
            <person name="Cichocki N."/>
            <person name="Veneault-Fourrey C."/>
            <person name="LaButti K."/>
            <person name="Lindquist E.A."/>
            <person name="Lipzen A."/>
            <person name="Lundell T."/>
            <person name="Morin E."/>
            <person name="Murat C."/>
            <person name="Riley R."/>
            <person name="Ohm R."/>
            <person name="Sun H."/>
            <person name="Tunlid A."/>
            <person name="Henrissat B."/>
            <person name="Grigoriev I.V."/>
            <person name="Hibbett D.S."/>
            <person name="Martin F."/>
        </authorList>
    </citation>
    <scope>NUCLEOTIDE SEQUENCE [LARGE SCALE GENOMIC DNA]</scope>
    <source>
        <strain evidence="12">MAFF 305830</strain>
    </source>
</reference>
<feature type="compositionally biased region" description="Basic and acidic residues" evidence="8">
    <location>
        <begin position="356"/>
        <end position="369"/>
    </location>
</feature>
<sequence>MLPLALIALVLLSSESLALRSSTLPEDLYAFPKYKIQFLNGHPVLNVTAQRWLQEGLIDEQEFLGLHKVPIVTRTDVKGIASGPEDELATATQGNQPPASKQPPTLEKLRLGSADYLCLMVPPPAVVAAPEDAQHTPQPIETWELLQPLEGTCLYHRQGWFSYAYCHGQHVRQFREKDPQLPIGLINPPLEDPNEPSYTLGHAPSTVHHDEDADGHISVPEQAALANRLELARGAGHRYLTLHWGDGTVCDKTGRKRETEIQASDVSFHCSMTTTDSIFFIKETKTCQYVLVIHTPRLCGQPGFKSPREDLRDTPLRCRKVVNTLEGTDPTLPESPLPFQRREPKPLPAPRPTATGDDKKQSPGKHDNDAHSQLLKAALDALLGRQTEPKRAERDARGASDGKTTGGGDGSAEKKLEQRFVAVSVDEDGEIKIEKFLGNDGKVDQPEEDDDVEVMEIELAGGEDAARLMKILRDAGYDARALGQDDGEDDDQLETHDEL</sequence>
<keyword evidence="7" id="KW-1015">Disulfide bond</keyword>
<evidence type="ECO:0000256" key="3">
    <source>
        <dbReference type="ARBA" id="ARBA00018727"/>
    </source>
</evidence>
<dbReference type="GO" id="GO:0005788">
    <property type="term" value="C:endoplasmic reticulum lumen"/>
    <property type="evidence" value="ECO:0007669"/>
    <property type="project" value="TreeGrafter"/>
</dbReference>
<dbReference type="InterPro" id="IPR012913">
    <property type="entry name" value="OS9-like_dom"/>
</dbReference>
<dbReference type="STRING" id="933852.A0A0C2X3R7"/>
<feature type="region of interest" description="Disordered" evidence="8">
    <location>
        <begin position="385"/>
        <end position="415"/>
    </location>
</feature>
<evidence type="ECO:0000256" key="8">
    <source>
        <dbReference type="SAM" id="MobiDB-lite"/>
    </source>
</evidence>